<dbReference type="InterPro" id="IPR003836">
    <property type="entry name" value="Glucokinase"/>
</dbReference>
<dbReference type="HAMAP" id="MF_00524">
    <property type="entry name" value="Glucokinase"/>
    <property type="match status" value="1"/>
</dbReference>
<sequence>MTPTLTHPRLVGDVGGTNARFAWVEAPGAALSDVASYRCADHPSLEAVLCRYLEERRKPLPASIAIGIANPVVGDQVQMTNHHWSFSIDAMRRSLGVERLLVLNDFAALALSLPVLGPEGVRQVGAGAPAADAPLALVGPGTGLGVSGLLPCGGRRHVPLQGEGGHATLAPFDEREEGVLRVLRRRFGHVSAERAVSGPGLVHLYTALCELDGVRAQPLEAAHVTERALQSRDARCVEALELFCAFLGNVAGNVALTLGARGGVYIAGGIVPRLGEWFARSRFRERFESKGRFRAYLEQIPTYVVCAPTPALLGAARALEELDPV</sequence>
<keyword evidence="3" id="KW-0547">Nucleotide-binding</keyword>
<dbReference type="EMBL" id="CP110257">
    <property type="protein sequence ID" value="UZD56314.1"/>
    <property type="molecule type" value="Genomic_DNA"/>
</dbReference>
<dbReference type="CDD" id="cd24008">
    <property type="entry name" value="ASKHA_NBD_GLK"/>
    <property type="match status" value="1"/>
</dbReference>
<dbReference type="PANTHER" id="PTHR47690">
    <property type="entry name" value="GLUCOKINASE"/>
    <property type="match status" value="1"/>
</dbReference>
<dbReference type="GO" id="GO:0004340">
    <property type="term" value="F:glucokinase activity"/>
    <property type="evidence" value="ECO:0007669"/>
    <property type="project" value="UniProtKB-EC"/>
</dbReference>
<proteinExistence type="inferred from homology"/>
<comment type="catalytic activity">
    <reaction evidence="3">
        <text>D-glucose + ATP = D-glucose 6-phosphate + ADP + H(+)</text>
        <dbReference type="Rhea" id="RHEA:17825"/>
        <dbReference type="ChEBI" id="CHEBI:4167"/>
        <dbReference type="ChEBI" id="CHEBI:15378"/>
        <dbReference type="ChEBI" id="CHEBI:30616"/>
        <dbReference type="ChEBI" id="CHEBI:61548"/>
        <dbReference type="ChEBI" id="CHEBI:456216"/>
        <dbReference type="EC" id="2.7.1.2"/>
    </reaction>
</comment>
<dbReference type="NCBIfam" id="TIGR00749">
    <property type="entry name" value="glk"/>
    <property type="match status" value="1"/>
</dbReference>
<protein>
    <recommendedName>
        <fullName evidence="3">Glucokinase</fullName>
        <ecNumber evidence="3">2.7.1.2</ecNumber>
    </recommendedName>
    <alternativeName>
        <fullName evidence="3">Glucose kinase</fullName>
    </alternativeName>
</protein>
<evidence type="ECO:0000256" key="3">
    <source>
        <dbReference type="HAMAP-Rule" id="MF_00524"/>
    </source>
</evidence>
<dbReference type="Pfam" id="PF02685">
    <property type="entry name" value="Glucokinase"/>
    <property type="match status" value="1"/>
</dbReference>
<keyword evidence="3" id="KW-0067">ATP-binding</keyword>
<keyword evidence="6" id="KW-1185">Reference proteome</keyword>
<keyword evidence="3" id="KW-0324">Glycolysis</keyword>
<organism evidence="5 6">
    <name type="scientific">Caldimonas aquatica</name>
    <dbReference type="NCBI Taxonomy" id="376175"/>
    <lineage>
        <taxon>Bacteria</taxon>
        <taxon>Pseudomonadati</taxon>
        <taxon>Pseudomonadota</taxon>
        <taxon>Betaproteobacteria</taxon>
        <taxon>Burkholderiales</taxon>
        <taxon>Sphaerotilaceae</taxon>
        <taxon>Caldimonas</taxon>
    </lineage>
</organism>
<evidence type="ECO:0000313" key="6">
    <source>
        <dbReference type="Proteomes" id="UP001163266"/>
    </source>
</evidence>
<evidence type="ECO:0000256" key="2">
    <source>
        <dbReference type="ARBA" id="ARBA00022777"/>
    </source>
</evidence>
<dbReference type="InterPro" id="IPR050201">
    <property type="entry name" value="Bacterial_glucokinase"/>
</dbReference>
<dbReference type="Gene3D" id="3.40.367.20">
    <property type="match status" value="1"/>
</dbReference>
<dbReference type="EC" id="2.7.1.2" evidence="3"/>
<reference evidence="5" key="1">
    <citation type="submission" date="2022-10" db="EMBL/GenBank/DDBJ databases">
        <title>Complete genome sequence of Schlegelella aquatica LMG 23380.</title>
        <authorList>
            <person name="Musilova J."/>
            <person name="Kourilova X."/>
            <person name="Bezdicek M."/>
            <person name="Hermankova K."/>
            <person name="Obruca S."/>
            <person name="Sedlar K."/>
        </authorList>
    </citation>
    <scope>NUCLEOTIDE SEQUENCE</scope>
    <source>
        <strain evidence="5">LMG 23380</strain>
    </source>
</reference>
<accession>A0ABY6MWD6</accession>
<dbReference type="NCBIfam" id="NF001416">
    <property type="entry name" value="PRK00292.1-3"/>
    <property type="match status" value="1"/>
</dbReference>
<dbReference type="RefSeq" id="WP_264894268.1">
    <property type="nucleotide sequence ID" value="NZ_CP110257.1"/>
</dbReference>
<evidence type="ECO:0000256" key="1">
    <source>
        <dbReference type="ARBA" id="ARBA00022679"/>
    </source>
</evidence>
<keyword evidence="2 3" id="KW-0418">Kinase</keyword>
<feature type="binding site" evidence="3">
    <location>
        <begin position="12"/>
        <end position="17"/>
    </location>
    <ligand>
        <name>ATP</name>
        <dbReference type="ChEBI" id="CHEBI:30616"/>
    </ligand>
</feature>
<evidence type="ECO:0000313" key="5">
    <source>
        <dbReference type="EMBL" id="UZD56314.1"/>
    </source>
</evidence>
<dbReference type="Gene3D" id="3.30.420.40">
    <property type="match status" value="1"/>
</dbReference>
<keyword evidence="3" id="KW-0963">Cytoplasm</keyword>
<dbReference type="NCBIfam" id="NF009073">
    <property type="entry name" value="PRK12408.1"/>
    <property type="match status" value="1"/>
</dbReference>
<comment type="subcellular location">
    <subcellularLocation>
        <location evidence="3">Cytoplasm</location>
    </subcellularLocation>
</comment>
<evidence type="ECO:0000256" key="4">
    <source>
        <dbReference type="RuleBase" id="RU004046"/>
    </source>
</evidence>
<dbReference type="InterPro" id="IPR043129">
    <property type="entry name" value="ATPase_NBD"/>
</dbReference>
<keyword evidence="1 3" id="KW-0808">Transferase</keyword>
<dbReference type="SUPFAM" id="SSF53067">
    <property type="entry name" value="Actin-like ATPase domain"/>
    <property type="match status" value="1"/>
</dbReference>
<dbReference type="Proteomes" id="UP001163266">
    <property type="component" value="Chromosome"/>
</dbReference>
<comment type="similarity">
    <text evidence="3 4">Belongs to the bacterial glucokinase family.</text>
</comment>
<name>A0ABY6MWD6_9BURK</name>
<gene>
    <name evidence="3" type="primary">glk</name>
    <name evidence="5" type="ORF">OMP39_07045</name>
</gene>
<dbReference type="PANTHER" id="PTHR47690:SF1">
    <property type="entry name" value="GLUCOKINASE"/>
    <property type="match status" value="1"/>
</dbReference>